<feature type="signal peptide" evidence="3">
    <location>
        <begin position="1"/>
        <end position="20"/>
    </location>
</feature>
<dbReference type="EMBL" id="CP111021">
    <property type="protein sequence ID" value="WAR17514.1"/>
    <property type="molecule type" value="Genomic_DNA"/>
</dbReference>
<evidence type="ECO:0000313" key="5">
    <source>
        <dbReference type="Proteomes" id="UP001164746"/>
    </source>
</evidence>
<name>A0ABY7F8L5_MYAAR</name>
<keyword evidence="3" id="KW-0732">Signal</keyword>
<keyword evidence="5" id="KW-1185">Reference proteome</keyword>
<gene>
    <name evidence="4" type="ORF">MAR_032108</name>
</gene>
<dbReference type="Proteomes" id="UP001164746">
    <property type="component" value="Chromosome 10"/>
</dbReference>
<organism evidence="4 5">
    <name type="scientific">Mya arenaria</name>
    <name type="common">Soft-shell clam</name>
    <dbReference type="NCBI Taxonomy" id="6604"/>
    <lineage>
        <taxon>Eukaryota</taxon>
        <taxon>Metazoa</taxon>
        <taxon>Spiralia</taxon>
        <taxon>Lophotrochozoa</taxon>
        <taxon>Mollusca</taxon>
        <taxon>Bivalvia</taxon>
        <taxon>Autobranchia</taxon>
        <taxon>Heteroconchia</taxon>
        <taxon>Euheterodonta</taxon>
        <taxon>Imparidentia</taxon>
        <taxon>Neoheterodontei</taxon>
        <taxon>Myida</taxon>
        <taxon>Myoidea</taxon>
        <taxon>Myidae</taxon>
        <taxon>Mya</taxon>
    </lineage>
</organism>
<sequence length="171" mass="18747">MSGIFSILAIFLAVITGVFAGDFCFTNEDGFQYCYGKCCDLGVFYLNWRYCCNGGSMSGGAMIGIVIACICVISLTSTAIYYFFFYLPNEKKRKTNPMQPSPYPATGVAMTSTSGHMFQTTPAYPNQENLYNSAAVSKDAPPAYVAPTQSRQVTRSSDPFATPYRDPLQAR</sequence>
<evidence type="ECO:0000256" key="1">
    <source>
        <dbReference type="SAM" id="MobiDB-lite"/>
    </source>
</evidence>
<feature type="transmembrane region" description="Helical" evidence="2">
    <location>
        <begin position="63"/>
        <end position="84"/>
    </location>
</feature>
<keyword evidence="2" id="KW-0472">Membrane</keyword>
<reference evidence="4" key="1">
    <citation type="submission" date="2022-11" db="EMBL/GenBank/DDBJ databases">
        <title>Centuries of genome instability and evolution in soft-shell clam transmissible cancer (bioRxiv).</title>
        <authorList>
            <person name="Hart S.F.M."/>
            <person name="Yonemitsu M.A."/>
            <person name="Giersch R.M."/>
            <person name="Beal B.F."/>
            <person name="Arriagada G."/>
            <person name="Davis B.W."/>
            <person name="Ostrander E.A."/>
            <person name="Goff S.P."/>
            <person name="Metzger M.J."/>
        </authorList>
    </citation>
    <scope>NUCLEOTIDE SEQUENCE</scope>
    <source>
        <strain evidence="4">MELC-2E11</strain>
        <tissue evidence="4">Siphon/mantle</tissue>
    </source>
</reference>
<protein>
    <submittedName>
        <fullName evidence="4">Uncharacterized protein</fullName>
    </submittedName>
</protein>
<accession>A0ABY7F8L5</accession>
<feature type="compositionally biased region" description="Polar residues" evidence="1">
    <location>
        <begin position="147"/>
        <end position="159"/>
    </location>
</feature>
<keyword evidence="2" id="KW-0812">Transmembrane</keyword>
<feature type="chain" id="PRO_5045504832" evidence="3">
    <location>
        <begin position="21"/>
        <end position="171"/>
    </location>
</feature>
<evidence type="ECO:0000256" key="2">
    <source>
        <dbReference type="SAM" id="Phobius"/>
    </source>
</evidence>
<proteinExistence type="predicted"/>
<feature type="region of interest" description="Disordered" evidence="1">
    <location>
        <begin position="142"/>
        <end position="171"/>
    </location>
</feature>
<evidence type="ECO:0000256" key="3">
    <source>
        <dbReference type="SAM" id="SignalP"/>
    </source>
</evidence>
<evidence type="ECO:0000313" key="4">
    <source>
        <dbReference type="EMBL" id="WAR17514.1"/>
    </source>
</evidence>
<keyword evidence="2" id="KW-1133">Transmembrane helix</keyword>